<dbReference type="EMBL" id="CP019728">
    <property type="protein sequence ID" value="AQS54384.1"/>
    <property type="molecule type" value="Genomic_DNA"/>
</dbReference>
<dbReference type="PANTHER" id="PTHR39191">
    <property type="entry name" value="GALACTOSE-1-PHOSPHATE URIDYLYLTRANSFERASE"/>
    <property type="match status" value="1"/>
</dbReference>
<feature type="domain" description="Galactose-1-phosphate uridyl transferase C-terminal" evidence="12">
    <location>
        <begin position="248"/>
        <end position="439"/>
    </location>
</feature>
<dbReference type="PIRSF" id="PIRSF006005">
    <property type="entry name" value="GalT_BS"/>
    <property type="match status" value="1"/>
</dbReference>
<accession>A0A1S6IS87</accession>
<dbReference type="GO" id="GO:0006012">
    <property type="term" value="P:galactose metabolic process"/>
    <property type="evidence" value="ECO:0007669"/>
    <property type="project" value="UniProtKB-UniRule"/>
</dbReference>
<organism evidence="13 14">
    <name type="scientific">Jeotgalibaca dankookensis</name>
    <dbReference type="NCBI Taxonomy" id="708126"/>
    <lineage>
        <taxon>Bacteria</taxon>
        <taxon>Bacillati</taxon>
        <taxon>Bacillota</taxon>
        <taxon>Bacilli</taxon>
        <taxon>Lactobacillales</taxon>
        <taxon>Carnobacteriaceae</taxon>
        <taxon>Jeotgalibaca</taxon>
    </lineage>
</organism>
<evidence type="ECO:0000256" key="9">
    <source>
        <dbReference type="ARBA" id="ARBA00023277"/>
    </source>
</evidence>
<dbReference type="HAMAP" id="MF_00571">
    <property type="entry name" value="GalP_UDP_trans"/>
    <property type="match status" value="1"/>
</dbReference>
<evidence type="ECO:0000259" key="11">
    <source>
        <dbReference type="Pfam" id="PF01087"/>
    </source>
</evidence>
<dbReference type="InterPro" id="IPR005849">
    <property type="entry name" value="GalP_Utransf_N"/>
</dbReference>
<name>A0A1S6IS87_9LACT</name>
<feature type="domain" description="Galactose-1-phosphate uridyl transferase N-terminal" evidence="11">
    <location>
        <begin position="41"/>
        <end position="230"/>
    </location>
</feature>
<dbReference type="KEGG" id="jda:BW727_102070"/>
<dbReference type="Proteomes" id="UP000188993">
    <property type="component" value="Chromosome"/>
</dbReference>
<keyword evidence="7 10" id="KW-0548">Nucleotidyltransferase</keyword>
<dbReference type="GO" id="GO:0005737">
    <property type="term" value="C:cytoplasm"/>
    <property type="evidence" value="ECO:0007669"/>
    <property type="project" value="UniProtKB-SubCell"/>
</dbReference>
<evidence type="ECO:0000256" key="3">
    <source>
        <dbReference type="ARBA" id="ARBA00004947"/>
    </source>
</evidence>
<sequence>MNIDQVIHDFVAKGMALFRIHSLDYYYAINRLLVILNKEFFETDLMPTVPLPSLLESMNQMVEYAVSKGIIQESAQARDQLTSEIMDVLTPTPSAVNKTFWENYREAPMKATDEFYELCQVNDYIKTRDIAKNEVFTATSDYGDLTITINLSKPEKTKADILQAQKEVGDYPKCQLCAENEGYQGRMGIAGRSNHRFIRVPLEGKNWGFQYSPYSYYNEHCIVFTEEHIPMDVSHQTITNLLELVTVLPHYFMGSNAGLPIVGGSMLGHEHYQGGRHKFPMENARIMESWIWKNLPTVEAERLYWPLSVVRLRSTSKLDLIQAGSQLMDAWENYSNEALDILANTNGDTHNAVTLIARRKGSEYEMDVVLRNNRTTPAFPDGIFHPHSDVQHIKKENIGLIEVLGLAILPPRLKTELADVAAYLLNEKTQVASYHQAWADDLKQANTVTGQNVEQVIQKSVGDKFQRVLEDAGVFKQTEQGQHAFSTFVSRFK</sequence>
<evidence type="ECO:0000313" key="13">
    <source>
        <dbReference type="EMBL" id="AQS54384.1"/>
    </source>
</evidence>
<evidence type="ECO:0000256" key="8">
    <source>
        <dbReference type="ARBA" id="ARBA00023144"/>
    </source>
</evidence>
<dbReference type="Pfam" id="PF02744">
    <property type="entry name" value="GalP_UDP_tr_C"/>
    <property type="match status" value="1"/>
</dbReference>
<dbReference type="AlphaFoldDB" id="A0A1S6IS87"/>
<dbReference type="UniPathway" id="UPA00214"/>
<dbReference type="InterPro" id="IPR005850">
    <property type="entry name" value="GalP_Utransf_C"/>
</dbReference>
<proteinExistence type="inferred from homology"/>
<protein>
    <recommendedName>
        <fullName evidence="10">Galactose-1-phosphate uridylyltransferase</fullName>
        <shortName evidence="10">Gal-1-P uridylyltransferase</shortName>
        <ecNumber evidence="10">2.7.7.12</ecNumber>
    </recommendedName>
    <alternativeName>
        <fullName evidence="10">UDP-glucose--hexose-1-phosphate uridylyltransferase</fullName>
    </alternativeName>
</protein>
<reference evidence="13 14" key="1">
    <citation type="journal article" date="2014" name="Int. J. Syst. Evol. Microbiol.">
        <title>Jeotgalibaca dankookensis gen. nov., sp. nov., a member of the family Carnobacteriaceae, isolated from seujeot (Korean traditional food).</title>
        <authorList>
            <person name="Lee D.G."/>
            <person name="Trujillo M.E."/>
            <person name="Kang H."/>
            <person name="Ahn T.Y."/>
        </authorList>
    </citation>
    <scope>NUCLEOTIDE SEQUENCE [LARGE SCALE GENOMIC DNA]</scope>
    <source>
        <strain evidence="13 14">EX-07</strain>
    </source>
</reference>
<dbReference type="Pfam" id="PF01087">
    <property type="entry name" value="GalP_UDP_transf"/>
    <property type="match status" value="1"/>
</dbReference>
<comment type="subcellular location">
    <subcellularLocation>
        <location evidence="2 10">Cytoplasm</location>
    </subcellularLocation>
</comment>
<comment type="similarity">
    <text evidence="4 10">Belongs to the galactose-1-phosphate uridylyltransferase type 2 family.</text>
</comment>
<keyword evidence="14" id="KW-1185">Reference proteome</keyword>
<evidence type="ECO:0000256" key="6">
    <source>
        <dbReference type="ARBA" id="ARBA00022679"/>
    </source>
</evidence>
<dbReference type="PANTHER" id="PTHR39191:SF1">
    <property type="entry name" value="DUF4922 DOMAIN-CONTAINING PROTEIN"/>
    <property type="match status" value="1"/>
</dbReference>
<evidence type="ECO:0000256" key="1">
    <source>
        <dbReference type="ARBA" id="ARBA00001107"/>
    </source>
</evidence>
<evidence type="ECO:0000256" key="7">
    <source>
        <dbReference type="ARBA" id="ARBA00022695"/>
    </source>
</evidence>
<keyword evidence="8 10" id="KW-0299">Galactose metabolism</keyword>
<evidence type="ECO:0000256" key="10">
    <source>
        <dbReference type="HAMAP-Rule" id="MF_00571"/>
    </source>
</evidence>
<comment type="catalytic activity">
    <reaction evidence="1 10">
        <text>alpha-D-galactose 1-phosphate + UDP-alpha-D-glucose = alpha-D-glucose 1-phosphate + UDP-alpha-D-galactose</text>
        <dbReference type="Rhea" id="RHEA:13989"/>
        <dbReference type="ChEBI" id="CHEBI:58336"/>
        <dbReference type="ChEBI" id="CHEBI:58601"/>
        <dbReference type="ChEBI" id="CHEBI:58885"/>
        <dbReference type="ChEBI" id="CHEBI:66914"/>
        <dbReference type="EC" id="2.7.7.12"/>
    </reaction>
</comment>
<evidence type="ECO:0000256" key="4">
    <source>
        <dbReference type="ARBA" id="ARBA00008706"/>
    </source>
</evidence>
<comment type="pathway">
    <text evidence="3 10">Carbohydrate metabolism; galactose metabolism.</text>
</comment>
<evidence type="ECO:0000259" key="12">
    <source>
        <dbReference type="Pfam" id="PF02744"/>
    </source>
</evidence>
<keyword evidence="6 10" id="KW-0808">Transferase</keyword>
<dbReference type="OrthoDB" id="2293at2"/>
<keyword evidence="9 10" id="KW-0119">Carbohydrate metabolism</keyword>
<evidence type="ECO:0000313" key="14">
    <source>
        <dbReference type="Proteomes" id="UP000188993"/>
    </source>
</evidence>
<gene>
    <name evidence="13" type="primary">galT_2</name>
    <name evidence="10" type="synonym">galT</name>
    <name evidence="13" type="ORF">BW727_102070</name>
</gene>
<evidence type="ECO:0000256" key="5">
    <source>
        <dbReference type="ARBA" id="ARBA00022490"/>
    </source>
</evidence>
<dbReference type="GO" id="GO:0008108">
    <property type="term" value="F:UDP-glucose:hexose-1-phosphate uridylyltransferase activity"/>
    <property type="evidence" value="ECO:0007669"/>
    <property type="project" value="UniProtKB-UniRule"/>
</dbReference>
<dbReference type="InterPro" id="IPR000766">
    <property type="entry name" value="GalP_uridyl_Trfase_II"/>
</dbReference>
<evidence type="ECO:0000256" key="2">
    <source>
        <dbReference type="ARBA" id="ARBA00004496"/>
    </source>
</evidence>
<dbReference type="STRING" id="708126.BW727_102070"/>
<dbReference type="EC" id="2.7.7.12" evidence="10"/>
<dbReference type="RefSeq" id="WP_062468280.1">
    <property type="nucleotide sequence ID" value="NZ_BBYN01000006.1"/>
</dbReference>
<keyword evidence="5 10" id="KW-0963">Cytoplasm</keyword>